<dbReference type="Proteomes" id="UP000285961">
    <property type="component" value="Unassembled WGS sequence"/>
</dbReference>
<dbReference type="PRINTS" id="PR01415">
    <property type="entry name" value="ANKYRIN"/>
</dbReference>
<dbReference type="PANTHER" id="PTHR24171:SF9">
    <property type="entry name" value="ANKYRIN REPEAT DOMAIN-CONTAINING PROTEIN 39"/>
    <property type="match status" value="1"/>
</dbReference>
<keyword evidence="2 3" id="KW-0040">ANK repeat</keyword>
<dbReference type="InterPro" id="IPR002110">
    <property type="entry name" value="Ankyrin_rpt"/>
</dbReference>
<evidence type="ECO:0000256" key="3">
    <source>
        <dbReference type="PROSITE-ProRule" id="PRU00023"/>
    </source>
</evidence>
<evidence type="ECO:0000313" key="4">
    <source>
        <dbReference type="EMBL" id="RJP74031.1"/>
    </source>
</evidence>
<reference evidence="4 5" key="1">
    <citation type="journal article" date="2017" name="ISME J.">
        <title>Energy and carbon metabolisms in a deep terrestrial subsurface fluid microbial community.</title>
        <authorList>
            <person name="Momper L."/>
            <person name="Jungbluth S.P."/>
            <person name="Lee M.D."/>
            <person name="Amend J.P."/>
        </authorList>
    </citation>
    <scope>NUCLEOTIDE SEQUENCE [LARGE SCALE GENOMIC DNA]</scope>
    <source>
        <strain evidence="4">SURF_17</strain>
    </source>
</reference>
<accession>A0A419F6R2</accession>
<dbReference type="InterPro" id="IPR036770">
    <property type="entry name" value="Ankyrin_rpt-contain_sf"/>
</dbReference>
<keyword evidence="1" id="KW-0677">Repeat</keyword>
<evidence type="ECO:0000313" key="5">
    <source>
        <dbReference type="Proteomes" id="UP000285961"/>
    </source>
</evidence>
<name>A0A419F6R2_9BACT</name>
<comment type="caution">
    <text evidence="4">The sequence shown here is derived from an EMBL/GenBank/DDBJ whole genome shotgun (WGS) entry which is preliminary data.</text>
</comment>
<dbReference type="PROSITE" id="PS50297">
    <property type="entry name" value="ANK_REP_REGION"/>
    <property type="match status" value="2"/>
</dbReference>
<feature type="repeat" description="ANK" evidence="3">
    <location>
        <begin position="109"/>
        <end position="141"/>
    </location>
</feature>
<evidence type="ECO:0000256" key="2">
    <source>
        <dbReference type="ARBA" id="ARBA00023043"/>
    </source>
</evidence>
<sequence>MMQIPRVLEEYINSLSQEDKNGENYLEYFYCNYPPEAIGSIKALNWPWVIWFATWGLPDFVDIAENPSDVNATAKDGGTALMVAAYLGHSDVVGLLIKKGANVDAQDNHGDTALRHAIMKEHSDIVQILLDSGADPNIANNSGTTAMEHALTKKNSVVIEMLEKAGGKK</sequence>
<dbReference type="Pfam" id="PF12796">
    <property type="entry name" value="Ank_2"/>
    <property type="match status" value="1"/>
</dbReference>
<dbReference type="EMBL" id="QZKI01000021">
    <property type="protein sequence ID" value="RJP74031.1"/>
    <property type="molecule type" value="Genomic_DNA"/>
</dbReference>
<protein>
    <submittedName>
        <fullName evidence="4">Ankyrin repeat domain-containing protein</fullName>
    </submittedName>
</protein>
<dbReference type="PANTHER" id="PTHR24171">
    <property type="entry name" value="ANKYRIN REPEAT DOMAIN-CONTAINING PROTEIN 39-RELATED"/>
    <property type="match status" value="1"/>
</dbReference>
<dbReference type="SUPFAM" id="SSF48403">
    <property type="entry name" value="Ankyrin repeat"/>
    <property type="match status" value="1"/>
</dbReference>
<dbReference type="Gene3D" id="1.25.40.20">
    <property type="entry name" value="Ankyrin repeat-containing domain"/>
    <property type="match status" value="1"/>
</dbReference>
<gene>
    <name evidence="4" type="ORF">C4532_03290</name>
</gene>
<proteinExistence type="predicted"/>
<dbReference type="SMART" id="SM00248">
    <property type="entry name" value="ANK"/>
    <property type="match status" value="2"/>
</dbReference>
<organism evidence="4 5">
    <name type="scientific">Candidatus Abyssobacteria bacterium SURF_17</name>
    <dbReference type="NCBI Taxonomy" id="2093361"/>
    <lineage>
        <taxon>Bacteria</taxon>
        <taxon>Pseudomonadati</taxon>
        <taxon>Candidatus Hydrogenedentota</taxon>
        <taxon>Candidatus Abyssobacteria</taxon>
    </lineage>
</organism>
<feature type="repeat" description="ANK" evidence="3">
    <location>
        <begin position="76"/>
        <end position="108"/>
    </location>
</feature>
<dbReference type="PROSITE" id="PS50088">
    <property type="entry name" value="ANK_REPEAT"/>
    <property type="match status" value="2"/>
</dbReference>
<evidence type="ECO:0000256" key="1">
    <source>
        <dbReference type="ARBA" id="ARBA00022737"/>
    </source>
</evidence>
<dbReference type="AlphaFoldDB" id="A0A419F6R2"/>